<dbReference type="Proteomes" id="UP001597314">
    <property type="component" value="Unassembled WGS sequence"/>
</dbReference>
<dbReference type="InterPro" id="IPR054241">
    <property type="entry name" value="DUF6968"/>
</dbReference>
<accession>A0ABW5AFY6</accession>
<protein>
    <submittedName>
        <fullName evidence="2">DUF6968 family protein</fullName>
    </submittedName>
</protein>
<dbReference type="Pfam" id="PF22302">
    <property type="entry name" value="DUF6968"/>
    <property type="match status" value="1"/>
</dbReference>
<dbReference type="RefSeq" id="WP_378476589.1">
    <property type="nucleotide sequence ID" value="NZ_JBHUIW010000003.1"/>
</dbReference>
<name>A0ABW5AFY6_9BRAD</name>
<evidence type="ECO:0000313" key="3">
    <source>
        <dbReference type="Proteomes" id="UP001597314"/>
    </source>
</evidence>
<sequence>MIMVDRNLSYRAEGGETVRMQIRIHAPATIDGHWVCVYEIDWPDGTRRMEAAGVDSMQALVVALQMIGAELYTSSYHAEGRLVFDAPGSGYGFPVVPSLRPLLVGDDARFF</sequence>
<organism evidence="2 3">
    <name type="scientific">Rhodoplanes azumiensis</name>
    <dbReference type="NCBI Taxonomy" id="1897628"/>
    <lineage>
        <taxon>Bacteria</taxon>
        <taxon>Pseudomonadati</taxon>
        <taxon>Pseudomonadota</taxon>
        <taxon>Alphaproteobacteria</taxon>
        <taxon>Hyphomicrobiales</taxon>
        <taxon>Nitrobacteraceae</taxon>
        <taxon>Rhodoplanes</taxon>
    </lineage>
</organism>
<dbReference type="EMBL" id="JBHUIW010000003">
    <property type="protein sequence ID" value="MFD2181405.1"/>
    <property type="molecule type" value="Genomic_DNA"/>
</dbReference>
<feature type="domain" description="DUF6968" evidence="1">
    <location>
        <begin position="5"/>
        <end position="95"/>
    </location>
</feature>
<gene>
    <name evidence="2" type="ORF">ACFSOX_04515</name>
</gene>
<comment type="caution">
    <text evidence="2">The sequence shown here is derived from an EMBL/GenBank/DDBJ whole genome shotgun (WGS) entry which is preliminary data.</text>
</comment>
<evidence type="ECO:0000313" key="2">
    <source>
        <dbReference type="EMBL" id="MFD2181405.1"/>
    </source>
</evidence>
<evidence type="ECO:0000259" key="1">
    <source>
        <dbReference type="Pfam" id="PF22302"/>
    </source>
</evidence>
<keyword evidence="3" id="KW-1185">Reference proteome</keyword>
<proteinExistence type="predicted"/>
<reference evidence="3" key="1">
    <citation type="journal article" date="2019" name="Int. J. Syst. Evol. Microbiol.">
        <title>The Global Catalogue of Microorganisms (GCM) 10K type strain sequencing project: providing services to taxonomists for standard genome sequencing and annotation.</title>
        <authorList>
            <consortium name="The Broad Institute Genomics Platform"/>
            <consortium name="The Broad Institute Genome Sequencing Center for Infectious Disease"/>
            <person name="Wu L."/>
            <person name="Ma J."/>
        </authorList>
    </citation>
    <scope>NUCLEOTIDE SEQUENCE [LARGE SCALE GENOMIC DNA]</scope>
    <source>
        <strain evidence="3">CGMCC 1.6774</strain>
    </source>
</reference>